<keyword evidence="5" id="KW-0233">DNA recombination</keyword>
<dbReference type="Pfam" id="PF02075">
    <property type="entry name" value="RuvC"/>
    <property type="match status" value="1"/>
</dbReference>
<evidence type="ECO:0000256" key="6">
    <source>
        <dbReference type="ARBA" id="ARBA00023204"/>
    </source>
</evidence>
<comment type="caution">
    <text evidence="7">The sequence shown here is derived from an EMBL/GenBank/DDBJ whole genome shotgun (WGS) entry which is preliminary data.</text>
</comment>
<name>A0ABQ6I847_9MICO</name>
<keyword evidence="3" id="KW-0460">Magnesium</keyword>
<dbReference type="SUPFAM" id="SSF53098">
    <property type="entry name" value="Ribonuclease H-like"/>
    <property type="match status" value="1"/>
</dbReference>
<keyword evidence="2" id="KW-0227">DNA damage</keyword>
<dbReference type="EMBL" id="BSUK01000001">
    <property type="protein sequence ID" value="GMA26735.1"/>
    <property type="molecule type" value="Genomic_DNA"/>
</dbReference>
<proteinExistence type="inferred from homology"/>
<evidence type="ECO:0000256" key="1">
    <source>
        <dbReference type="ARBA" id="ARBA00009518"/>
    </source>
</evidence>
<organism evidence="7 8">
    <name type="scientific">Luteimicrobium album</name>
    <dbReference type="NCBI Taxonomy" id="1054550"/>
    <lineage>
        <taxon>Bacteria</taxon>
        <taxon>Bacillati</taxon>
        <taxon>Actinomycetota</taxon>
        <taxon>Actinomycetes</taxon>
        <taxon>Micrococcales</taxon>
        <taxon>Luteimicrobium</taxon>
    </lineage>
</organism>
<gene>
    <name evidence="7" type="ORF">GCM10025864_44940</name>
</gene>
<evidence type="ECO:0000313" key="7">
    <source>
        <dbReference type="EMBL" id="GMA26735.1"/>
    </source>
</evidence>
<keyword evidence="4" id="KW-0238">DNA-binding</keyword>
<protein>
    <recommendedName>
        <fullName evidence="9">Holliday junction nuclease RuvC</fullName>
    </recommendedName>
</protein>
<evidence type="ECO:0000256" key="5">
    <source>
        <dbReference type="ARBA" id="ARBA00023172"/>
    </source>
</evidence>
<dbReference type="InterPro" id="IPR012337">
    <property type="entry name" value="RNaseH-like_sf"/>
</dbReference>
<comment type="similarity">
    <text evidence="1">Belongs to the RuvC family.</text>
</comment>
<evidence type="ECO:0000256" key="3">
    <source>
        <dbReference type="ARBA" id="ARBA00022842"/>
    </source>
</evidence>
<evidence type="ECO:0000313" key="8">
    <source>
        <dbReference type="Proteomes" id="UP001157091"/>
    </source>
</evidence>
<dbReference type="InterPro" id="IPR036397">
    <property type="entry name" value="RNaseH_sf"/>
</dbReference>
<evidence type="ECO:0008006" key="9">
    <source>
        <dbReference type="Google" id="ProtNLM"/>
    </source>
</evidence>
<evidence type="ECO:0000256" key="4">
    <source>
        <dbReference type="ARBA" id="ARBA00023125"/>
    </source>
</evidence>
<keyword evidence="6" id="KW-0234">DNA repair</keyword>
<reference evidence="8" key="1">
    <citation type="journal article" date="2019" name="Int. J. Syst. Evol. Microbiol.">
        <title>The Global Catalogue of Microorganisms (GCM) 10K type strain sequencing project: providing services to taxonomists for standard genome sequencing and annotation.</title>
        <authorList>
            <consortium name="The Broad Institute Genomics Platform"/>
            <consortium name="The Broad Institute Genome Sequencing Center for Infectious Disease"/>
            <person name="Wu L."/>
            <person name="Ma J."/>
        </authorList>
    </citation>
    <scope>NUCLEOTIDE SEQUENCE [LARGE SCALE GENOMIC DNA]</scope>
    <source>
        <strain evidence="8">NBRC 106348</strain>
    </source>
</reference>
<accession>A0ABQ6I847</accession>
<dbReference type="Proteomes" id="UP001157091">
    <property type="component" value="Unassembled WGS sequence"/>
</dbReference>
<dbReference type="InterPro" id="IPR002176">
    <property type="entry name" value="X-over_junc_endoDNase_RuvC"/>
</dbReference>
<keyword evidence="8" id="KW-1185">Reference proteome</keyword>
<evidence type="ECO:0000256" key="2">
    <source>
        <dbReference type="ARBA" id="ARBA00022763"/>
    </source>
</evidence>
<sequence>MKIVGLDLSLTSTGVAVIAGRHAAVDRIQTKPDHDDLHGRHNRLRRIVANVASWTDGADLVVIEGLAYAARSPHATERAGLWWLVIDRIVQHVDAVAVVPPTTRAKYATGKGNAGKDQVLAAVIRRHPTVDITGNDEADALILAAMGARHLGHPIDDVPATHLAAMNGGQWPDLEELAA</sequence>
<dbReference type="Gene3D" id="3.30.420.10">
    <property type="entry name" value="Ribonuclease H-like superfamily/Ribonuclease H"/>
    <property type="match status" value="1"/>
</dbReference>
<dbReference type="RefSeq" id="WP_284294879.1">
    <property type="nucleotide sequence ID" value="NZ_BSUK01000001.1"/>
</dbReference>